<evidence type="ECO:0000256" key="1">
    <source>
        <dbReference type="SAM" id="MobiDB-lite"/>
    </source>
</evidence>
<evidence type="ECO:0000313" key="3">
    <source>
        <dbReference type="Proteomes" id="UP001497482"/>
    </source>
</evidence>
<evidence type="ECO:0000313" key="2">
    <source>
        <dbReference type="EMBL" id="CAL1576309.1"/>
    </source>
</evidence>
<dbReference type="AlphaFoldDB" id="A0AAV2JM08"/>
<dbReference type="EMBL" id="OZ035834">
    <property type="protein sequence ID" value="CAL1576309.1"/>
    <property type="molecule type" value="Genomic_DNA"/>
</dbReference>
<feature type="region of interest" description="Disordered" evidence="1">
    <location>
        <begin position="30"/>
        <end position="107"/>
    </location>
</feature>
<dbReference type="Proteomes" id="UP001497482">
    <property type="component" value="Chromosome 12"/>
</dbReference>
<reference evidence="2 3" key="1">
    <citation type="submission" date="2024-04" db="EMBL/GenBank/DDBJ databases">
        <authorList>
            <person name="Waldvogel A.-M."/>
            <person name="Schoenle A."/>
        </authorList>
    </citation>
    <scope>NUCLEOTIDE SEQUENCE [LARGE SCALE GENOMIC DNA]</scope>
</reference>
<sequence length="107" mass="11419">MRPPRQQLPLAPCSPRVYLFCVAVLPAPFPRPPRPPPHLADNPASPPRRGSAPRAPPPPQAPPGYSPAHRATHPHDISNRKAVSRSSSSGTPHAPPLILRGSRVPSP</sequence>
<accession>A0AAV2JM08</accession>
<gene>
    <name evidence="2" type="ORF">KC01_LOCUS7747</name>
</gene>
<name>A0AAV2JM08_KNICA</name>
<feature type="compositionally biased region" description="Pro residues" evidence="1">
    <location>
        <begin position="54"/>
        <end position="65"/>
    </location>
</feature>
<protein>
    <submittedName>
        <fullName evidence="2">Uncharacterized protein</fullName>
    </submittedName>
</protein>
<organism evidence="2 3">
    <name type="scientific">Knipowitschia caucasica</name>
    <name type="common">Caucasian dwarf goby</name>
    <name type="synonym">Pomatoschistus caucasicus</name>
    <dbReference type="NCBI Taxonomy" id="637954"/>
    <lineage>
        <taxon>Eukaryota</taxon>
        <taxon>Metazoa</taxon>
        <taxon>Chordata</taxon>
        <taxon>Craniata</taxon>
        <taxon>Vertebrata</taxon>
        <taxon>Euteleostomi</taxon>
        <taxon>Actinopterygii</taxon>
        <taxon>Neopterygii</taxon>
        <taxon>Teleostei</taxon>
        <taxon>Neoteleostei</taxon>
        <taxon>Acanthomorphata</taxon>
        <taxon>Gobiaria</taxon>
        <taxon>Gobiiformes</taxon>
        <taxon>Gobioidei</taxon>
        <taxon>Gobiidae</taxon>
        <taxon>Gobiinae</taxon>
        <taxon>Knipowitschia</taxon>
    </lineage>
</organism>
<proteinExistence type="predicted"/>
<keyword evidence="3" id="KW-1185">Reference proteome</keyword>